<name>A0A6P2BKM5_9ACTN</name>
<proteinExistence type="predicted"/>
<protein>
    <submittedName>
        <fullName evidence="1">Uncharacterized protein</fullName>
    </submittedName>
</protein>
<evidence type="ECO:0000313" key="1">
    <source>
        <dbReference type="EMBL" id="TVY98992.1"/>
    </source>
</evidence>
<dbReference type="Proteomes" id="UP000460272">
    <property type="component" value="Unassembled WGS sequence"/>
</dbReference>
<evidence type="ECO:0000313" key="2">
    <source>
        <dbReference type="Proteomes" id="UP000460272"/>
    </source>
</evidence>
<dbReference type="RefSeq" id="WP_145862365.1">
    <property type="nucleotide sequence ID" value="NZ_RPFW01000015.1"/>
</dbReference>
<organism evidence="1 2">
    <name type="scientific">Trebonia kvetii</name>
    <dbReference type="NCBI Taxonomy" id="2480626"/>
    <lineage>
        <taxon>Bacteria</taxon>
        <taxon>Bacillati</taxon>
        <taxon>Actinomycetota</taxon>
        <taxon>Actinomycetes</taxon>
        <taxon>Streptosporangiales</taxon>
        <taxon>Treboniaceae</taxon>
        <taxon>Trebonia</taxon>
    </lineage>
</organism>
<accession>A0A6P2BKM5</accession>
<dbReference type="AlphaFoldDB" id="A0A6P2BKM5"/>
<sequence>MSHTDLGQPDLAAQRAAAGNVEFAEAQSRLLNNYGYRLGDTDPLASLARDVAARSLGRA</sequence>
<comment type="caution">
    <text evidence="1">The sequence shown here is derived from an EMBL/GenBank/DDBJ whole genome shotgun (WGS) entry which is preliminary data.</text>
</comment>
<reference evidence="1 2" key="1">
    <citation type="submission" date="2018-11" db="EMBL/GenBank/DDBJ databases">
        <title>Trebonia kvetii gen.nov., sp.nov., a novel acidophilic actinobacterium, and proposal of the new actinobacterial family Treboniaceae fam. nov.</title>
        <authorList>
            <person name="Rapoport D."/>
            <person name="Sagova-Mareckova M."/>
            <person name="Sedlacek I."/>
            <person name="Provaznik J."/>
            <person name="Kralova S."/>
            <person name="Pavlinic D."/>
            <person name="Benes V."/>
            <person name="Kopecky J."/>
        </authorList>
    </citation>
    <scope>NUCLEOTIDE SEQUENCE [LARGE SCALE GENOMIC DNA]</scope>
    <source>
        <strain evidence="1 2">15Tr583</strain>
    </source>
</reference>
<dbReference type="EMBL" id="RPFW01000015">
    <property type="protein sequence ID" value="TVY98992.1"/>
    <property type="molecule type" value="Genomic_DNA"/>
</dbReference>
<keyword evidence="2" id="KW-1185">Reference proteome</keyword>
<gene>
    <name evidence="1" type="ORF">EAS64_42295</name>
</gene>